<dbReference type="InterPro" id="IPR042099">
    <property type="entry name" value="ANL_N_sf"/>
</dbReference>
<feature type="domain" description="AMP-dependent synthetase/ligase" evidence="1">
    <location>
        <begin position="11"/>
        <end position="354"/>
    </location>
</feature>
<dbReference type="PANTHER" id="PTHR43201:SF32">
    <property type="entry name" value="2-SUCCINYLBENZOATE--COA LIGASE, CHLOROPLASTIC_PEROXISOMAL"/>
    <property type="match status" value="1"/>
</dbReference>
<dbReference type="GO" id="GO:0006631">
    <property type="term" value="P:fatty acid metabolic process"/>
    <property type="evidence" value="ECO:0007669"/>
    <property type="project" value="TreeGrafter"/>
</dbReference>
<dbReference type="InterPro" id="IPR025110">
    <property type="entry name" value="AMP-bd_C"/>
</dbReference>
<proteinExistence type="predicted"/>
<comment type="caution">
    <text evidence="3">The sequence shown here is derived from an EMBL/GenBank/DDBJ whole genome shotgun (WGS) entry which is preliminary data.</text>
</comment>
<dbReference type="SUPFAM" id="SSF56801">
    <property type="entry name" value="Acetyl-CoA synthetase-like"/>
    <property type="match status" value="1"/>
</dbReference>
<dbReference type="InterPro" id="IPR045851">
    <property type="entry name" value="AMP-bd_C_sf"/>
</dbReference>
<reference evidence="3 4" key="1">
    <citation type="journal article" date="2019" name="Emerg. Microbes Infect.">
        <title>Comprehensive subspecies identification of 175 nontuberculous mycobacteria species based on 7547 genomic profiles.</title>
        <authorList>
            <person name="Matsumoto Y."/>
            <person name="Kinjo T."/>
            <person name="Motooka D."/>
            <person name="Nabeya D."/>
            <person name="Jung N."/>
            <person name="Uechi K."/>
            <person name="Horii T."/>
            <person name="Iida T."/>
            <person name="Fujita J."/>
            <person name="Nakamura S."/>
        </authorList>
    </citation>
    <scope>NUCLEOTIDE SEQUENCE [LARGE SCALE GENOMIC DNA]</scope>
    <source>
        <strain evidence="3 4">JCM 30723</strain>
    </source>
</reference>
<dbReference type="RefSeq" id="WP_083040291.1">
    <property type="nucleotide sequence ID" value="NZ_BLKY01000001.1"/>
</dbReference>
<protein>
    <submittedName>
        <fullName evidence="3">Cyclohexanecarboxylate-CoA ligase</fullName>
    </submittedName>
</protein>
<name>A0A7I9Y5J3_MYCAL</name>
<dbReference type="InterPro" id="IPR020845">
    <property type="entry name" value="AMP-binding_CS"/>
</dbReference>
<feature type="domain" description="AMP-binding enzyme C-terminal" evidence="2">
    <location>
        <begin position="405"/>
        <end position="482"/>
    </location>
</feature>
<dbReference type="GO" id="GO:0031956">
    <property type="term" value="F:medium-chain fatty acid-CoA ligase activity"/>
    <property type="evidence" value="ECO:0007669"/>
    <property type="project" value="TreeGrafter"/>
</dbReference>
<dbReference type="Pfam" id="PF00501">
    <property type="entry name" value="AMP-binding"/>
    <property type="match status" value="1"/>
</dbReference>
<gene>
    <name evidence="3" type="ORF">MALGJ_06210</name>
</gene>
<dbReference type="Gene3D" id="3.40.50.12780">
    <property type="entry name" value="N-terminal domain of ligase-like"/>
    <property type="match status" value="1"/>
</dbReference>
<evidence type="ECO:0000259" key="1">
    <source>
        <dbReference type="Pfam" id="PF00501"/>
    </source>
</evidence>
<dbReference type="EMBL" id="BLKY01000001">
    <property type="protein sequence ID" value="GFG83945.1"/>
    <property type="molecule type" value="Genomic_DNA"/>
</dbReference>
<dbReference type="Gene3D" id="3.30.300.30">
    <property type="match status" value="1"/>
</dbReference>
<dbReference type="InterPro" id="IPR000873">
    <property type="entry name" value="AMP-dep_synth/lig_dom"/>
</dbReference>
<evidence type="ECO:0000313" key="3">
    <source>
        <dbReference type="EMBL" id="GFG83945.1"/>
    </source>
</evidence>
<organism evidence="3 4">
    <name type="scientific">Mycolicibacter algericus</name>
    <name type="common">Mycobacterium algericum</name>
    <dbReference type="NCBI Taxonomy" id="1288388"/>
    <lineage>
        <taxon>Bacteria</taxon>
        <taxon>Bacillati</taxon>
        <taxon>Actinomycetota</taxon>
        <taxon>Actinomycetes</taxon>
        <taxon>Mycobacteriales</taxon>
        <taxon>Mycobacteriaceae</taxon>
        <taxon>Mycolicibacter</taxon>
    </lineage>
</organism>
<dbReference type="Proteomes" id="UP000465305">
    <property type="component" value="Unassembled WGS sequence"/>
</dbReference>
<sequence length="497" mass="53761">MTVGTIAGLLDEFASARPGRPLLRDIAGQTLTVAEVAALTTAGTHWLWEAGVRPGMTVAWQFPSNVSAALVMLSLARMDVIQAPVLHLYREREVAAAYHVAGADMLLVDESTAANAPNEARVMVLPTDFIELLRATPRWRPPELDYIRSPTDARWLYFTSGTTGRPKAVRHSDATLLAAARGYAQHLGMGDYPDEVGTVAFPIAHIGGVVYLGAALLTDVPLLMLPKVTADDLPGLLASHRVTVTGGSTVFYQMLLSAQLATGSRRPLIPSLRMLIGGGAPCPPELHKQVRKEMGIPIVHAYGMTEAAMVCVSQAADTDEQQSNSSGLPIPGAAVRISSADEIELRGDNLTPGYVDPEEWSRATTPDGWFRTGDRGYLRSDGRLVITGRSKDLIIRKGENIAPEEIENELLAHPLVDEVAVLGQPDVLRGEMVCAVVRRSARHRDVTLDELCAFLDKRGLMKQKWPERLVIVDEFPLTGLGKVAKTELAQRIAGGSR</sequence>
<dbReference type="AlphaFoldDB" id="A0A7I9Y5J3"/>
<evidence type="ECO:0000313" key="4">
    <source>
        <dbReference type="Proteomes" id="UP000465305"/>
    </source>
</evidence>
<dbReference type="PROSITE" id="PS00455">
    <property type="entry name" value="AMP_BINDING"/>
    <property type="match status" value="1"/>
</dbReference>
<evidence type="ECO:0000259" key="2">
    <source>
        <dbReference type="Pfam" id="PF13193"/>
    </source>
</evidence>
<keyword evidence="3" id="KW-0436">Ligase</keyword>
<accession>A0A7I9Y5J3</accession>
<dbReference type="Pfam" id="PF13193">
    <property type="entry name" value="AMP-binding_C"/>
    <property type="match status" value="1"/>
</dbReference>
<dbReference type="PANTHER" id="PTHR43201">
    <property type="entry name" value="ACYL-COA SYNTHETASE"/>
    <property type="match status" value="1"/>
</dbReference>